<reference evidence="2 4" key="3">
    <citation type="journal article" date="2022" name="Microbiol. Resour. Announc.">
        <title>Complete Genome Sequences of Thermus Strains Isolated from Senami Hot Spring in Japan.</title>
        <authorList>
            <person name="Miyazaki K."/>
        </authorList>
    </citation>
    <scope>NUCLEOTIDE SEQUENCE [LARGE SCALE GENOMIC DNA]</scope>
    <source>
        <strain evidence="2 4">SNM4-1</strain>
    </source>
</reference>
<name>A0A1J0LSN5_THEBO</name>
<dbReference type="Proteomes" id="UP000831120">
    <property type="component" value="Chromosome"/>
</dbReference>
<reference evidence="1" key="2">
    <citation type="journal article" date="2017" name="Stand. Genomic Sci.">
        <title>Complete genome sequence of Thermus brockianus GE-1 reveals key enzymes of xylan/xylose metabolism.</title>
        <authorList>
            <person name="Schaefers C."/>
            <person name="Blank S."/>
            <person name="Wiebusch S."/>
            <person name="Elleuche S."/>
            <person name="Antranikian G."/>
        </authorList>
    </citation>
    <scope>NUCLEOTIDE SEQUENCE</scope>
    <source>
        <strain evidence="1">GE-1</strain>
    </source>
</reference>
<dbReference type="EMBL" id="CP016312">
    <property type="protein sequence ID" value="APD09248.1"/>
    <property type="molecule type" value="Genomic_DNA"/>
</dbReference>
<protein>
    <submittedName>
        <fullName evidence="1">Uncharacterized protein</fullName>
    </submittedName>
</protein>
<proteinExistence type="predicted"/>
<evidence type="ECO:0000313" key="3">
    <source>
        <dbReference type="Proteomes" id="UP000182993"/>
    </source>
</evidence>
<dbReference type="Proteomes" id="UP000182993">
    <property type="component" value="Chromosome"/>
</dbReference>
<dbReference type="STRING" id="56956.A0O31_01103"/>
<reference evidence="3" key="1">
    <citation type="submission" date="2016-06" db="EMBL/GenBank/DDBJ databases">
        <title>Whole genome sequencing of Thermus brockianus strain GE-1.</title>
        <authorList>
            <person name="Schaefers C."/>
            <person name="Blank S."/>
            <person name="Wiebusch S."/>
            <person name="Elleuche S."/>
            <person name="Antranikian G."/>
        </authorList>
    </citation>
    <scope>NUCLEOTIDE SEQUENCE [LARGE SCALE GENOMIC DNA]</scope>
    <source>
        <strain evidence="3">GE-1</strain>
    </source>
</reference>
<organism evidence="1 3">
    <name type="scientific">Thermus brockianus</name>
    <dbReference type="NCBI Taxonomy" id="56956"/>
    <lineage>
        <taxon>Bacteria</taxon>
        <taxon>Thermotogati</taxon>
        <taxon>Deinococcota</taxon>
        <taxon>Deinococci</taxon>
        <taxon>Thermales</taxon>
        <taxon>Thermaceae</taxon>
        <taxon>Thermus</taxon>
    </lineage>
</organism>
<keyword evidence="4" id="KW-1185">Reference proteome</keyword>
<sequence>MREERLEAHLLALLREPRSLDELHATLKTLYPSLRKATLFGLLVRLKREGRVVYGNGRFLAGKEQDPDS</sequence>
<dbReference type="KEGG" id="tbc:A0O31_01103"/>
<dbReference type="EMBL" id="AP025593">
    <property type="protein sequence ID" value="BDG15306.1"/>
    <property type="molecule type" value="Genomic_DNA"/>
</dbReference>
<evidence type="ECO:0000313" key="4">
    <source>
        <dbReference type="Proteomes" id="UP000831120"/>
    </source>
</evidence>
<dbReference type="RefSeq" id="WP_071676982.1">
    <property type="nucleotide sequence ID" value="NZ_AP025593.1"/>
</dbReference>
<evidence type="ECO:0000313" key="2">
    <source>
        <dbReference type="EMBL" id="BDG15306.1"/>
    </source>
</evidence>
<evidence type="ECO:0000313" key="1">
    <source>
        <dbReference type="EMBL" id="APD09248.1"/>
    </source>
</evidence>
<accession>A0A1J0LSN5</accession>
<dbReference type="AlphaFoldDB" id="A0A1J0LSN5"/>
<gene>
    <name evidence="1" type="ORF">A0O31_01103</name>
    <name evidence="2" type="ORF">TbrSNM41_00400</name>
</gene>